<proteinExistence type="inferred from homology"/>
<feature type="transmembrane region" description="Helical" evidence="7">
    <location>
        <begin position="261"/>
        <end position="280"/>
    </location>
</feature>
<evidence type="ECO:0000313" key="10">
    <source>
        <dbReference type="Proteomes" id="UP000015441"/>
    </source>
</evidence>
<evidence type="ECO:0000256" key="5">
    <source>
        <dbReference type="ARBA" id="ARBA00023136"/>
    </source>
</evidence>
<dbReference type="Pfam" id="PF01569">
    <property type="entry name" value="PAP2"/>
    <property type="match status" value="1"/>
</dbReference>
<evidence type="ECO:0000256" key="2">
    <source>
        <dbReference type="ARBA" id="ARBA00008816"/>
    </source>
</evidence>
<dbReference type="SMART" id="SM00014">
    <property type="entry name" value="acidPPc"/>
    <property type="match status" value="1"/>
</dbReference>
<keyword evidence="10" id="KW-1185">Reference proteome</keyword>
<dbReference type="PANTHER" id="PTHR10165:SF84">
    <property type="entry name" value="PHOSPHATIDIC ACID PHOSPHATASE BETA"/>
    <property type="match status" value="1"/>
</dbReference>
<dbReference type="STRING" id="546991.N1J890"/>
<feature type="transmembrane region" description="Helical" evidence="7">
    <location>
        <begin position="232"/>
        <end position="255"/>
    </location>
</feature>
<reference evidence="9 10" key="1">
    <citation type="journal article" date="2010" name="Science">
        <title>Genome expansion and gene loss in powdery mildew fungi reveal tradeoffs in extreme parasitism.</title>
        <authorList>
            <person name="Spanu P.D."/>
            <person name="Abbott J.C."/>
            <person name="Amselem J."/>
            <person name="Burgis T.A."/>
            <person name="Soanes D.M."/>
            <person name="Stueber K."/>
            <person name="Ver Loren van Themaat E."/>
            <person name="Brown J.K.M."/>
            <person name="Butcher S.A."/>
            <person name="Gurr S.J."/>
            <person name="Lebrun M.-H."/>
            <person name="Ridout C.J."/>
            <person name="Schulze-Lefert P."/>
            <person name="Talbot N.J."/>
            <person name="Ahmadinejad N."/>
            <person name="Ametz C."/>
            <person name="Barton G.R."/>
            <person name="Benjdia M."/>
            <person name="Bidzinski P."/>
            <person name="Bindschedler L.V."/>
            <person name="Both M."/>
            <person name="Brewer M.T."/>
            <person name="Cadle-Davidson L."/>
            <person name="Cadle-Davidson M.M."/>
            <person name="Collemare J."/>
            <person name="Cramer R."/>
            <person name="Frenkel O."/>
            <person name="Godfrey D."/>
            <person name="Harriman J."/>
            <person name="Hoede C."/>
            <person name="King B.C."/>
            <person name="Klages S."/>
            <person name="Kleemann J."/>
            <person name="Knoll D."/>
            <person name="Koti P.S."/>
            <person name="Kreplak J."/>
            <person name="Lopez-Ruiz F.J."/>
            <person name="Lu X."/>
            <person name="Maekawa T."/>
            <person name="Mahanil S."/>
            <person name="Micali C."/>
            <person name="Milgroom M.G."/>
            <person name="Montana G."/>
            <person name="Noir S."/>
            <person name="O'Connell R.J."/>
            <person name="Oberhaensli S."/>
            <person name="Parlange F."/>
            <person name="Pedersen C."/>
            <person name="Quesneville H."/>
            <person name="Reinhardt R."/>
            <person name="Rott M."/>
            <person name="Sacristan S."/>
            <person name="Schmidt S.M."/>
            <person name="Schoen M."/>
            <person name="Skamnioti P."/>
            <person name="Sommer H."/>
            <person name="Stephens A."/>
            <person name="Takahara H."/>
            <person name="Thordal-Christensen H."/>
            <person name="Vigouroux M."/>
            <person name="Wessling R."/>
            <person name="Wicker T."/>
            <person name="Panstruga R."/>
        </authorList>
    </citation>
    <scope>NUCLEOTIDE SEQUENCE [LARGE SCALE GENOMIC DNA]</scope>
    <source>
        <strain evidence="9">DH14</strain>
    </source>
</reference>
<dbReference type="HOGENOM" id="CLU_021458_0_0_1"/>
<dbReference type="Gene3D" id="1.20.144.10">
    <property type="entry name" value="Phosphatidic acid phosphatase type 2/haloperoxidase"/>
    <property type="match status" value="1"/>
</dbReference>
<evidence type="ECO:0000256" key="7">
    <source>
        <dbReference type="SAM" id="Phobius"/>
    </source>
</evidence>
<protein>
    <submittedName>
        <fullName evidence="9">Phosphatidic acid phosphatase beta/PAP2 like family protein</fullName>
    </submittedName>
</protein>
<dbReference type="CDD" id="cd03390">
    <property type="entry name" value="PAP2_containing_1_like"/>
    <property type="match status" value="1"/>
</dbReference>
<dbReference type="eggNOG" id="KOG3030">
    <property type="taxonomic scope" value="Eukaryota"/>
</dbReference>
<feature type="transmembrane region" description="Helical" evidence="7">
    <location>
        <begin position="47"/>
        <end position="66"/>
    </location>
</feature>
<gene>
    <name evidence="9" type="ORF">BGHDH14_bgh04328</name>
</gene>
<dbReference type="InterPro" id="IPR036938">
    <property type="entry name" value="PAP2/HPO_sf"/>
</dbReference>
<dbReference type="GO" id="GO:0046839">
    <property type="term" value="P:phospholipid dephosphorylation"/>
    <property type="evidence" value="ECO:0007669"/>
    <property type="project" value="TreeGrafter"/>
</dbReference>
<dbReference type="InterPro" id="IPR043216">
    <property type="entry name" value="PAP-like"/>
</dbReference>
<dbReference type="InParanoid" id="N1J890"/>
<evidence type="ECO:0000256" key="1">
    <source>
        <dbReference type="ARBA" id="ARBA00004141"/>
    </source>
</evidence>
<dbReference type="GO" id="GO:0016020">
    <property type="term" value="C:membrane"/>
    <property type="evidence" value="ECO:0007669"/>
    <property type="project" value="UniProtKB-SubCell"/>
</dbReference>
<dbReference type="GO" id="GO:0008195">
    <property type="term" value="F:phosphatidate phosphatase activity"/>
    <property type="evidence" value="ECO:0007669"/>
    <property type="project" value="TreeGrafter"/>
</dbReference>
<name>N1J890_BLUG1</name>
<dbReference type="PANTHER" id="PTHR10165">
    <property type="entry name" value="LIPID PHOSPHATE PHOSPHATASE"/>
    <property type="match status" value="1"/>
</dbReference>
<evidence type="ECO:0000256" key="3">
    <source>
        <dbReference type="ARBA" id="ARBA00022692"/>
    </source>
</evidence>
<keyword evidence="3 7" id="KW-0812">Transmembrane</keyword>
<feature type="transmembrane region" description="Helical" evidence="7">
    <location>
        <begin position="129"/>
        <end position="152"/>
    </location>
</feature>
<feature type="domain" description="Phosphatidic acid phosphatase type 2/haloperoxidase" evidence="8">
    <location>
        <begin position="132"/>
        <end position="280"/>
    </location>
</feature>
<dbReference type="EMBL" id="CAUH01001631">
    <property type="protein sequence ID" value="CCU75744.1"/>
    <property type="molecule type" value="Genomic_DNA"/>
</dbReference>
<evidence type="ECO:0000256" key="4">
    <source>
        <dbReference type="ARBA" id="ARBA00022989"/>
    </source>
</evidence>
<dbReference type="GO" id="GO:0006644">
    <property type="term" value="P:phospholipid metabolic process"/>
    <property type="evidence" value="ECO:0007669"/>
    <property type="project" value="InterPro"/>
</dbReference>
<evidence type="ECO:0000313" key="9">
    <source>
        <dbReference type="EMBL" id="CCU75744.1"/>
    </source>
</evidence>
<evidence type="ECO:0000256" key="6">
    <source>
        <dbReference type="SAM" id="MobiDB-lite"/>
    </source>
</evidence>
<dbReference type="InterPro" id="IPR000326">
    <property type="entry name" value="PAP2/HPO"/>
</dbReference>
<keyword evidence="5 7" id="KW-0472">Membrane</keyword>
<evidence type="ECO:0000259" key="8">
    <source>
        <dbReference type="SMART" id="SM00014"/>
    </source>
</evidence>
<keyword evidence="4 7" id="KW-1133">Transmembrane helix</keyword>
<sequence length="392" mass="44462">MGLFSHRAPQEVDPETLEAQHTPTYTDKRGGHPPIINMNIKPTFLHWIKLSWLDLLTMLCLGVYFARPAPSRSFPVYFQDGEIIYPQFAYPHRKNIIPIWLAAMLASLIPIALILLMQIRIRSFWDANNAIMGLMYSLITAAVFQVFLKWLIGGLRPHFLTVCQPIISPNAVGSGYQMIMYDRRICTGNDREINDALESFPSGHSTAAFAGLVFLALYLNSKLKVWSDYHPAMWKMVAVWAPILGATLISASLTVDEYHNLGYDCVAGAIVGTLMAFSAYRMVYSSIWHYQTNHIPLSRTGPFTRTALGLQCTTFTRKAGWGRMSRDRCLLLLIAYRCKGDQIIATSRRRLVRCKVVLNRRGVIKLSTRVIVCRNTSELLTNYSWPSHSRLL</sequence>
<feature type="transmembrane region" description="Helical" evidence="7">
    <location>
        <begin position="202"/>
        <end position="220"/>
    </location>
</feature>
<feature type="region of interest" description="Disordered" evidence="6">
    <location>
        <begin position="1"/>
        <end position="30"/>
    </location>
</feature>
<dbReference type="SUPFAM" id="SSF48317">
    <property type="entry name" value="Acid phosphatase/Vanadium-dependent haloperoxidase"/>
    <property type="match status" value="1"/>
</dbReference>
<feature type="transmembrane region" description="Helical" evidence="7">
    <location>
        <begin position="96"/>
        <end position="117"/>
    </location>
</feature>
<comment type="similarity">
    <text evidence="2">Belongs to the PA-phosphatase related phosphoesterase family.</text>
</comment>
<dbReference type="AlphaFoldDB" id="N1J890"/>
<organism evidence="9 10">
    <name type="scientific">Blumeria graminis f. sp. hordei (strain DH14)</name>
    <name type="common">Barley powdery mildew</name>
    <name type="synonym">Oidium monilioides f. sp. hordei</name>
    <dbReference type="NCBI Taxonomy" id="546991"/>
    <lineage>
        <taxon>Eukaryota</taxon>
        <taxon>Fungi</taxon>
        <taxon>Dikarya</taxon>
        <taxon>Ascomycota</taxon>
        <taxon>Pezizomycotina</taxon>
        <taxon>Leotiomycetes</taxon>
        <taxon>Erysiphales</taxon>
        <taxon>Erysiphaceae</taxon>
        <taxon>Blumeria</taxon>
        <taxon>Blumeria hordei</taxon>
    </lineage>
</organism>
<comment type="subcellular location">
    <subcellularLocation>
        <location evidence="1">Membrane</location>
        <topology evidence="1">Multi-pass membrane protein</topology>
    </subcellularLocation>
</comment>
<dbReference type="OrthoDB" id="10030083at2759"/>
<comment type="caution">
    <text evidence="9">The sequence shown here is derived from an EMBL/GenBank/DDBJ whole genome shotgun (WGS) entry which is preliminary data.</text>
</comment>
<dbReference type="Proteomes" id="UP000015441">
    <property type="component" value="Unassembled WGS sequence"/>
</dbReference>
<accession>N1J890</accession>